<dbReference type="AlphaFoldDB" id="A0A0F0CMI8"/>
<dbReference type="Gene3D" id="3.40.50.10300">
    <property type="entry name" value="CoaB-like"/>
    <property type="match status" value="1"/>
</dbReference>
<dbReference type="GO" id="GO:0016874">
    <property type="term" value="F:ligase activity"/>
    <property type="evidence" value="ECO:0007669"/>
    <property type="project" value="UniProtKB-KW"/>
</dbReference>
<comment type="caution">
    <text evidence="2">The sequence shown here is derived from an EMBL/GenBank/DDBJ whole genome shotgun (WGS) entry which is preliminary data.</text>
</comment>
<dbReference type="Pfam" id="PF04127">
    <property type="entry name" value="DFP"/>
    <property type="match status" value="1"/>
</dbReference>
<evidence type="ECO:0000313" key="2">
    <source>
        <dbReference type="EMBL" id="KJJ84568.1"/>
    </source>
</evidence>
<dbReference type="Proteomes" id="UP000033428">
    <property type="component" value="Unassembled WGS sequence"/>
</dbReference>
<dbReference type="InterPro" id="IPR035929">
    <property type="entry name" value="CoaB-like_sf"/>
</dbReference>
<accession>A0A0F0CMI8</accession>
<reference evidence="2 3" key="1">
    <citation type="submission" date="2015-02" db="EMBL/GenBank/DDBJ databases">
        <title>Single-cell genomics of uncultivated deep-branching MTB reveals a conserved set of magnetosome genes.</title>
        <authorList>
            <person name="Kolinko S."/>
            <person name="Richter M."/>
            <person name="Glockner F.O."/>
            <person name="Brachmann A."/>
            <person name="Schuler D."/>
        </authorList>
    </citation>
    <scope>NUCLEOTIDE SEQUENCE [LARGE SCALE GENOMIC DNA]</scope>
    <source>
        <strain evidence="2">SKK-01</strain>
    </source>
</reference>
<dbReference type="GO" id="GO:0015937">
    <property type="term" value="P:coenzyme A biosynthetic process"/>
    <property type="evidence" value="ECO:0007669"/>
    <property type="project" value="UniProtKB-ARBA"/>
</dbReference>
<name>A0A0F0CMI8_9BACT</name>
<organism evidence="2 3">
    <name type="scientific">Candidatus Omnitrophus magneticus</name>
    <dbReference type="NCBI Taxonomy" id="1609969"/>
    <lineage>
        <taxon>Bacteria</taxon>
        <taxon>Pseudomonadati</taxon>
        <taxon>Candidatus Omnitrophota</taxon>
        <taxon>Candidatus Omnitrophus</taxon>
    </lineage>
</organism>
<feature type="domain" description="DNA/pantothenate metabolism flavoprotein C-terminal" evidence="1">
    <location>
        <begin position="11"/>
        <end position="215"/>
    </location>
</feature>
<dbReference type="PATRIC" id="fig|1609969.3.peg.1689"/>
<protein>
    <submittedName>
        <fullName evidence="2">Phosphopantothenoylcysteine decarboxylase/phosphopantothenate/cysteine ligase</fullName>
    </submittedName>
</protein>
<dbReference type="SUPFAM" id="SSF102645">
    <property type="entry name" value="CoaB-like"/>
    <property type="match status" value="1"/>
</dbReference>
<keyword evidence="2" id="KW-0436">Ligase</keyword>
<dbReference type="EMBL" id="JYNY01000332">
    <property type="protein sequence ID" value="KJJ84568.1"/>
    <property type="molecule type" value="Genomic_DNA"/>
</dbReference>
<evidence type="ECO:0000313" key="3">
    <source>
        <dbReference type="Proteomes" id="UP000033428"/>
    </source>
</evidence>
<sequence length="226" mass="25156">MNKKNDFSSFRILVTAGPTIEPIDPVRFISNFSTGTMGYKIAFQAKAYGAKVTLVSGPVNIIPPKNIDVISIQTAREMRDIILKKINDVDCIIMSSAVCDYRPVEFKNEKIKKKGKKISLELTENPDILEEIGTRDGLIKAGFALETSNAVKNAYKKLKEKKLDLIVYNMVSSSVTPFGENLTTIGIMDKHGNVKEFKNISKDKCAVLILDEIGELLSRGRVKREV</sequence>
<gene>
    <name evidence="2" type="ORF">OMAG_001573</name>
</gene>
<dbReference type="InterPro" id="IPR007085">
    <property type="entry name" value="DNA/pantothenate-metab_flavo_C"/>
</dbReference>
<keyword evidence="3" id="KW-1185">Reference proteome</keyword>
<proteinExistence type="predicted"/>
<evidence type="ECO:0000259" key="1">
    <source>
        <dbReference type="Pfam" id="PF04127"/>
    </source>
</evidence>